<keyword evidence="2" id="KW-0472">Membrane</keyword>
<dbReference type="InterPro" id="IPR001107">
    <property type="entry name" value="Band_7"/>
</dbReference>
<sequence length="656" mass="73190">MEKTQQPASYKPLRSSVMIGVIAVLVLVLGGVLWTLCVVTIDPGYIGIVVHKRGKTPPPGRFIVEEGYKGTQREVLRPGLHFFWTTTAFMEISKVPVTVVPNGKVGVLIAQDGRELREGAVLAEDDQIDEKTGQLVQMGEKGIRTTTLKPGTYQINTKYFSIELYDALNIEPGKIGVLTRKIGDPAPAGQILIPRESNYRGIIKEVLEPGIQYLHPYIYTWDIVDAVTIPAGKVGVLTRKVGELPPPGSVLVDRSSKSQGIIREVLEPGTYYINPYEFQVELTDAVAIPDGFVGVMIAKTGKPAPGDQLLVDEGFRGIRTQYLKPGLYYINPYEFDIVPVDTRKQKYEMTHFLDQGDTSIADQIDFLSNDGFRINIDVTILYEIHPEDAPYVVATVGKNMDDVKTKIIRPGSRSFARLEGSMLKAVDFVKGETRKNFQDKFAQALQQEGTKARITIANTFVRDYTIPDELLQPIQLKEIAEKQREQIIEEQKREEEKAKLARQEALVQQQSQKINAETGKIVAETKAEEQKRVAIIQGEQFLEVAKLEREAAEQEKLKQIALGEGEAKRRQLLIQADNLEELRLNIYKEVMTRFASEIGKQKWVPDMVIGGQAAGTSQMSSAISDVLNMLSLMVANQLKVQTTTPAELTQPVEQKP</sequence>
<evidence type="ECO:0000259" key="3">
    <source>
        <dbReference type="Pfam" id="PF01145"/>
    </source>
</evidence>
<dbReference type="Proteomes" id="UP000030661">
    <property type="component" value="Unassembled WGS sequence"/>
</dbReference>
<evidence type="ECO:0000256" key="1">
    <source>
        <dbReference type="SAM" id="Coils"/>
    </source>
</evidence>
<dbReference type="EMBL" id="DF820466">
    <property type="protein sequence ID" value="GAK57645.1"/>
    <property type="molecule type" value="Genomic_DNA"/>
</dbReference>
<keyword evidence="1" id="KW-0175">Coiled coil</keyword>
<dbReference type="Pfam" id="PF01145">
    <property type="entry name" value="Band_7"/>
    <property type="match status" value="1"/>
</dbReference>
<evidence type="ECO:0000313" key="4">
    <source>
        <dbReference type="EMBL" id="GAK57645.1"/>
    </source>
</evidence>
<keyword evidence="5" id="KW-1185">Reference proteome</keyword>
<feature type="domain" description="Band 7" evidence="3">
    <location>
        <begin position="288"/>
        <end position="494"/>
    </location>
</feature>
<reference evidence="4" key="1">
    <citation type="journal article" date="2015" name="PeerJ">
        <title>First genomic representation of candidate bacterial phylum KSB3 points to enhanced environmental sensing as a trigger of wastewater bulking.</title>
        <authorList>
            <person name="Sekiguchi Y."/>
            <person name="Ohashi A."/>
            <person name="Parks D.H."/>
            <person name="Yamauchi T."/>
            <person name="Tyson G.W."/>
            <person name="Hugenholtz P."/>
        </authorList>
    </citation>
    <scope>NUCLEOTIDE SEQUENCE [LARGE SCALE GENOMIC DNA]</scope>
</reference>
<evidence type="ECO:0000256" key="2">
    <source>
        <dbReference type="SAM" id="Phobius"/>
    </source>
</evidence>
<gene>
    <name evidence="4" type="ORF">U27_04612</name>
</gene>
<accession>A0A081BZ90</accession>
<evidence type="ECO:0000313" key="5">
    <source>
        <dbReference type="Proteomes" id="UP000030661"/>
    </source>
</evidence>
<keyword evidence="2" id="KW-1133">Transmembrane helix</keyword>
<feature type="transmembrane region" description="Helical" evidence="2">
    <location>
        <begin position="12"/>
        <end position="36"/>
    </location>
</feature>
<feature type="coiled-coil region" evidence="1">
    <location>
        <begin position="544"/>
        <end position="582"/>
    </location>
</feature>
<organism evidence="4">
    <name type="scientific">Vecturithrix granuli</name>
    <dbReference type="NCBI Taxonomy" id="1499967"/>
    <lineage>
        <taxon>Bacteria</taxon>
        <taxon>Candidatus Moduliflexota</taxon>
        <taxon>Candidatus Vecturitrichia</taxon>
        <taxon>Candidatus Vecturitrichales</taxon>
        <taxon>Candidatus Vecturitrichaceae</taxon>
        <taxon>Candidatus Vecturithrix</taxon>
    </lineage>
</organism>
<feature type="coiled-coil region" evidence="1">
    <location>
        <begin position="477"/>
        <end position="513"/>
    </location>
</feature>
<keyword evidence="2" id="KW-0812">Transmembrane</keyword>
<dbReference type="STRING" id="1499967.U27_04612"/>
<dbReference type="eggNOG" id="COG0330">
    <property type="taxonomic scope" value="Bacteria"/>
</dbReference>
<proteinExistence type="predicted"/>
<protein>
    <submittedName>
        <fullName evidence="4">Band 7 protein</fullName>
    </submittedName>
</protein>
<dbReference type="HOGENOM" id="CLU_016994_0_0_0"/>
<dbReference type="AlphaFoldDB" id="A0A081BZ90"/>
<name>A0A081BZ90_VECG1</name>